<sequence>MAGSESEVPESSGERAGAEGTLQALQSLMGLESAATAARLYEELGAAQRERLLRDAALTPPDVRQRLAEVLRWARDFSGAARLLVGCGEDARMAALYVQGGQYVDAAEAFLRAGEADRAAAAFERGGALERALEVYRGLGSGEAVAQCLVRLGRPYEAALIYRELGHPHAEVEALGSVPAGDARHVESVLRMCMLLDAEGFTRRALALLADTMRGSEVARGDPALAAEKARLLRRMGMDAEAEAVIARLPSQSSSPEANGYGYLKAIPIFGELSLDDMKDLYRVARQVLIPAGAVVLEKGAAGVGLFVLLEGTVDVFSGTEDDARRLNTLGPGAYLGEISLVQDAPVSARVKARTAVRALRITRAGFQHYLDTHEAAALRIYRLFTQNLAARVRALSI</sequence>
<evidence type="ECO:0000313" key="3">
    <source>
        <dbReference type="Proteomes" id="UP000315369"/>
    </source>
</evidence>
<dbReference type="InterPro" id="IPR011990">
    <property type="entry name" value="TPR-like_helical_dom_sf"/>
</dbReference>
<dbReference type="PANTHER" id="PTHR24567">
    <property type="entry name" value="CRP FAMILY TRANSCRIPTIONAL REGULATORY PROTEIN"/>
    <property type="match status" value="1"/>
</dbReference>
<accession>A0A540WUF2</accession>
<dbReference type="InterPro" id="IPR050397">
    <property type="entry name" value="Env_Response_Regulators"/>
</dbReference>
<dbReference type="OrthoDB" id="5511656at2"/>
<dbReference type="SMART" id="SM00100">
    <property type="entry name" value="cNMP"/>
    <property type="match status" value="1"/>
</dbReference>
<keyword evidence="3" id="KW-1185">Reference proteome</keyword>
<dbReference type="SUPFAM" id="SSF51206">
    <property type="entry name" value="cAMP-binding domain-like"/>
    <property type="match status" value="1"/>
</dbReference>
<dbReference type="InterPro" id="IPR000595">
    <property type="entry name" value="cNMP-bd_dom"/>
</dbReference>
<dbReference type="PROSITE" id="PS50042">
    <property type="entry name" value="CNMP_BINDING_3"/>
    <property type="match status" value="1"/>
</dbReference>
<feature type="domain" description="Cyclic nucleotide-binding" evidence="1">
    <location>
        <begin position="269"/>
        <end position="388"/>
    </location>
</feature>
<dbReference type="Pfam" id="PF00027">
    <property type="entry name" value="cNMP_binding"/>
    <property type="match status" value="1"/>
</dbReference>
<dbReference type="GO" id="GO:0005829">
    <property type="term" value="C:cytosol"/>
    <property type="evidence" value="ECO:0007669"/>
    <property type="project" value="TreeGrafter"/>
</dbReference>
<dbReference type="CDD" id="cd00038">
    <property type="entry name" value="CAP_ED"/>
    <property type="match status" value="1"/>
</dbReference>
<dbReference type="InterPro" id="IPR014710">
    <property type="entry name" value="RmlC-like_jellyroll"/>
</dbReference>
<dbReference type="Gene3D" id="2.60.120.10">
    <property type="entry name" value="Jelly Rolls"/>
    <property type="match status" value="1"/>
</dbReference>
<reference evidence="2 3" key="1">
    <citation type="submission" date="2019-06" db="EMBL/GenBank/DDBJ databases">
        <authorList>
            <person name="Livingstone P."/>
            <person name="Whitworth D."/>
        </authorList>
    </citation>
    <scope>NUCLEOTIDE SEQUENCE [LARGE SCALE GENOMIC DNA]</scope>
    <source>
        <strain evidence="2 3">AM401</strain>
    </source>
</reference>
<evidence type="ECO:0000259" key="1">
    <source>
        <dbReference type="PROSITE" id="PS50042"/>
    </source>
</evidence>
<name>A0A540WUF2_9BACT</name>
<comment type="caution">
    <text evidence="2">The sequence shown here is derived from an EMBL/GenBank/DDBJ whole genome shotgun (WGS) entry which is preliminary data.</text>
</comment>
<dbReference type="GO" id="GO:0003700">
    <property type="term" value="F:DNA-binding transcription factor activity"/>
    <property type="evidence" value="ECO:0007669"/>
    <property type="project" value="TreeGrafter"/>
</dbReference>
<dbReference type="EMBL" id="VIFM01000130">
    <property type="protein sequence ID" value="TQF12642.1"/>
    <property type="molecule type" value="Genomic_DNA"/>
</dbReference>
<dbReference type="Proteomes" id="UP000315369">
    <property type="component" value="Unassembled WGS sequence"/>
</dbReference>
<protein>
    <submittedName>
        <fullName evidence="2">Cyclic nucleotide-binding domain-containing protein</fullName>
    </submittedName>
</protein>
<gene>
    <name evidence="2" type="ORF">FJV41_27910</name>
</gene>
<proteinExistence type="predicted"/>
<dbReference type="InterPro" id="IPR018490">
    <property type="entry name" value="cNMP-bd_dom_sf"/>
</dbReference>
<evidence type="ECO:0000313" key="2">
    <source>
        <dbReference type="EMBL" id="TQF12642.1"/>
    </source>
</evidence>
<organism evidence="2 3">
    <name type="scientific">Myxococcus llanfairpwllgwyngyllgogerychwyrndrobwllllantysiliogogogochensis</name>
    <dbReference type="NCBI Taxonomy" id="2590453"/>
    <lineage>
        <taxon>Bacteria</taxon>
        <taxon>Pseudomonadati</taxon>
        <taxon>Myxococcota</taxon>
        <taxon>Myxococcia</taxon>
        <taxon>Myxococcales</taxon>
        <taxon>Cystobacterineae</taxon>
        <taxon>Myxococcaceae</taxon>
        <taxon>Myxococcus</taxon>
    </lineage>
</organism>
<dbReference type="PANTHER" id="PTHR24567:SF74">
    <property type="entry name" value="HTH-TYPE TRANSCRIPTIONAL REGULATOR ARCR"/>
    <property type="match status" value="1"/>
</dbReference>
<dbReference type="AlphaFoldDB" id="A0A540WUF2"/>
<dbReference type="Gene3D" id="1.25.40.10">
    <property type="entry name" value="Tetratricopeptide repeat domain"/>
    <property type="match status" value="1"/>
</dbReference>